<evidence type="ECO:0000313" key="3">
    <source>
        <dbReference type="EMBL" id="ETL93780.1"/>
    </source>
</evidence>
<protein>
    <submittedName>
        <fullName evidence="3">Uncharacterized protein</fullName>
    </submittedName>
</protein>
<dbReference type="Proteomes" id="UP000054423">
    <property type="component" value="Unassembled WGS sequence"/>
</dbReference>
<sequence length="32" mass="3458">MQPKMSLALVTLKGKKTPSDLASKLLVFSLVI</sequence>
<proteinExistence type="predicted"/>
<reference evidence="4" key="4">
    <citation type="submission" date="2013-11" db="EMBL/GenBank/DDBJ databases">
        <title>The Genome Sequence of Phytophthora parasitica IAC_01/95.</title>
        <authorList>
            <consortium name="The Broad Institute Genomics Platform"/>
            <person name="Russ C."/>
            <person name="Tyler B."/>
            <person name="Panabieres F."/>
            <person name="Shan W."/>
            <person name="Tripathy S."/>
            <person name="Grunwald N."/>
            <person name="Machado M."/>
            <person name="Johnson C.S."/>
            <person name="Arredondo F."/>
            <person name="Hong C."/>
            <person name="Coffey M."/>
            <person name="Young S.K."/>
            <person name="Zeng Q."/>
            <person name="Gargeya S."/>
            <person name="Fitzgerald M."/>
            <person name="Abouelleil A."/>
            <person name="Alvarado L."/>
            <person name="Chapman S.B."/>
            <person name="Gainer-Dewar J."/>
            <person name="Goldberg J."/>
            <person name="Griggs A."/>
            <person name="Gujja S."/>
            <person name="Hansen M."/>
            <person name="Howarth C."/>
            <person name="Imamovic A."/>
            <person name="Ireland A."/>
            <person name="Larimer J."/>
            <person name="McCowan C."/>
            <person name="Murphy C."/>
            <person name="Pearson M."/>
            <person name="Poon T.W."/>
            <person name="Priest M."/>
            <person name="Roberts A."/>
            <person name="Saif S."/>
            <person name="Shea T."/>
            <person name="Sykes S."/>
            <person name="Wortman J."/>
            <person name="Nusbaum C."/>
            <person name="Birren B."/>
        </authorList>
    </citation>
    <scope>NUCLEOTIDE SEQUENCE [LARGE SCALE GENOMIC DNA]</scope>
    <source>
        <strain evidence="4">IAC_01/95</strain>
    </source>
</reference>
<reference evidence="2 5" key="3">
    <citation type="submission" date="2013-11" db="EMBL/GenBank/DDBJ databases">
        <title>The Genome Sequence of Phytophthora parasitica CJ05E6.</title>
        <authorList>
            <consortium name="The Broad Institute Genomics Platform"/>
            <person name="Russ C."/>
            <person name="Tyler B."/>
            <person name="Panabieres F."/>
            <person name="Shan W."/>
            <person name="Tripathy S."/>
            <person name="Grunwald N."/>
            <person name="Machado M."/>
            <person name="Johnson C.S."/>
            <person name="Arredondo F."/>
            <person name="Hong C."/>
            <person name="Coffey M."/>
            <person name="Young S.K."/>
            <person name="Zeng Q."/>
            <person name="Gargeya S."/>
            <person name="Fitzgerald M."/>
            <person name="Abouelleil A."/>
            <person name="Alvarado L."/>
            <person name="Chapman S.B."/>
            <person name="Gainer-Dewar J."/>
            <person name="Goldberg J."/>
            <person name="Griggs A."/>
            <person name="Gujja S."/>
            <person name="Hansen M."/>
            <person name="Howarth C."/>
            <person name="Imamovic A."/>
            <person name="Ireland A."/>
            <person name="Larimer J."/>
            <person name="McCowan C."/>
            <person name="Murphy C."/>
            <person name="Pearson M."/>
            <person name="Poon T.W."/>
            <person name="Priest M."/>
            <person name="Roberts A."/>
            <person name="Saif S."/>
            <person name="Shea T."/>
            <person name="Sykes S."/>
            <person name="Wortman J."/>
            <person name="Nusbaum C."/>
            <person name="Birren B."/>
        </authorList>
    </citation>
    <scope>NUCLEOTIDE SEQUENCE [LARGE SCALE GENOMIC DNA]</scope>
    <source>
        <strain evidence="2 5">CJ05E6</strain>
    </source>
</reference>
<name>W2LAV7_PHYNI</name>
<organism evidence="3">
    <name type="scientific">Phytophthora nicotianae</name>
    <name type="common">Potato buckeye rot agent</name>
    <name type="synonym">Phytophthora parasitica</name>
    <dbReference type="NCBI Taxonomy" id="4792"/>
    <lineage>
        <taxon>Eukaryota</taxon>
        <taxon>Sar</taxon>
        <taxon>Stramenopiles</taxon>
        <taxon>Oomycota</taxon>
        <taxon>Peronosporomycetes</taxon>
        <taxon>Peronosporales</taxon>
        <taxon>Peronosporaceae</taxon>
        <taxon>Phytophthora</taxon>
    </lineage>
</organism>
<dbReference type="EMBL" id="KI672800">
    <property type="protein sequence ID" value="ETL40633.1"/>
    <property type="molecule type" value="Genomic_DNA"/>
</dbReference>
<dbReference type="AlphaFoldDB" id="W2LAV7"/>
<accession>W2LAV7</accession>
<dbReference type="EMBL" id="KI679522">
    <property type="protein sequence ID" value="ETL93780.1"/>
    <property type="molecule type" value="Genomic_DNA"/>
</dbReference>
<dbReference type="Proteomes" id="UP000053864">
    <property type="component" value="Unassembled WGS sequence"/>
</dbReference>
<reference evidence="3" key="1">
    <citation type="submission" date="2013-11" db="EMBL/GenBank/DDBJ databases">
        <title>The Genome Sequence of Phytophthora parasitica CHvinca01.</title>
        <authorList>
            <consortium name="The Broad Institute Genomics Platform"/>
            <person name="Russ C."/>
            <person name="Tyler B."/>
            <person name="Panabieres F."/>
            <person name="Shan W."/>
            <person name="Tripathy S."/>
            <person name="Grunwald N."/>
            <person name="Machado M."/>
            <person name="Johnson C.S."/>
            <person name="Arredondo F."/>
            <person name="Hong C."/>
            <person name="Coffey M."/>
            <person name="Young S.K."/>
            <person name="Zeng Q."/>
            <person name="Gargeya S."/>
            <person name="Fitzgerald M."/>
            <person name="Abouelleil A."/>
            <person name="Alvarado L."/>
            <person name="Chapman S.B."/>
            <person name="Gainer-Dewar J."/>
            <person name="Goldberg J."/>
            <person name="Griggs A."/>
            <person name="Gujja S."/>
            <person name="Hansen M."/>
            <person name="Howarth C."/>
            <person name="Imamovic A."/>
            <person name="Ireland A."/>
            <person name="Larimer J."/>
            <person name="McCowan C."/>
            <person name="Murphy C."/>
            <person name="Pearson M."/>
            <person name="Poon T.W."/>
            <person name="Priest M."/>
            <person name="Roberts A."/>
            <person name="Saif S."/>
            <person name="Shea T."/>
            <person name="Sykes S."/>
            <person name="Wortman J."/>
            <person name="Nusbaum C."/>
            <person name="Birren B."/>
        </authorList>
    </citation>
    <scope>NUCLEOTIDE SEQUENCE [LARGE SCALE GENOMIC DNA]</scope>
    <source>
        <strain evidence="3">CHvinca01</strain>
    </source>
</reference>
<dbReference type="Proteomes" id="UP000054532">
    <property type="component" value="Unassembled WGS sequence"/>
</dbReference>
<dbReference type="EMBL" id="KI692743">
    <property type="protein sequence ID" value="ETM47015.1"/>
    <property type="molecule type" value="Genomic_DNA"/>
</dbReference>
<evidence type="ECO:0000313" key="5">
    <source>
        <dbReference type="Proteomes" id="UP000053864"/>
    </source>
</evidence>
<dbReference type="Proteomes" id="UP000053236">
    <property type="component" value="Unassembled WGS sequence"/>
</dbReference>
<evidence type="ECO:0000313" key="4">
    <source>
        <dbReference type="EMBL" id="ETM47015.1"/>
    </source>
</evidence>
<dbReference type="EMBL" id="KI686174">
    <property type="protein sequence ID" value="ETK87213.1"/>
    <property type="molecule type" value="Genomic_DNA"/>
</dbReference>
<evidence type="ECO:0000313" key="2">
    <source>
        <dbReference type="EMBL" id="ETL40633.1"/>
    </source>
</evidence>
<reference evidence="1" key="2">
    <citation type="submission" date="2013-11" db="EMBL/GenBank/DDBJ databases">
        <title>The Genome Sequence of Phytophthora parasitica CJ02B3.</title>
        <authorList>
            <consortium name="The Broad Institute Genomics Platform"/>
            <person name="Russ C."/>
            <person name="Tyler B."/>
            <person name="Panabieres F."/>
            <person name="Shan W."/>
            <person name="Tripathy S."/>
            <person name="Grunwald N."/>
            <person name="Machado M."/>
            <person name="Johnson C.S."/>
            <person name="Arredondo F."/>
            <person name="Hong C."/>
            <person name="Coffey M."/>
            <person name="Young S.K."/>
            <person name="Zeng Q."/>
            <person name="Gargeya S."/>
            <person name="Fitzgerald M."/>
            <person name="Abouelleil A."/>
            <person name="Alvarado L."/>
            <person name="Chapman S.B."/>
            <person name="Gainer-Dewar J."/>
            <person name="Goldberg J."/>
            <person name="Griggs A."/>
            <person name="Gujja S."/>
            <person name="Hansen M."/>
            <person name="Howarth C."/>
            <person name="Imamovic A."/>
            <person name="Ireland A."/>
            <person name="Larimer J."/>
            <person name="McCowan C."/>
            <person name="Murphy C."/>
            <person name="Pearson M."/>
            <person name="Poon T.W."/>
            <person name="Priest M."/>
            <person name="Roberts A."/>
            <person name="Saif S."/>
            <person name="Shea T."/>
            <person name="Sykes S."/>
            <person name="Wortman J."/>
            <person name="Nusbaum C."/>
            <person name="Birren B."/>
        </authorList>
    </citation>
    <scope>NUCLEOTIDE SEQUENCE [LARGE SCALE GENOMIC DNA]</scope>
    <source>
        <strain evidence="1">CJ02B3</strain>
    </source>
</reference>
<gene>
    <name evidence="4" type="ORF">L914_08202</name>
    <name evidence="1" type="ORF">L915_08312</name>
    <name evidence="2" type="ORF">L916_08241</name>
    <name evidence="3" type="ORF">L917_08139</name>
</gene>
<evidence type="ECO:0000313" key="1">
    <source>
        <dbReference type="EMBL" id="ETK87213.1"/>
    </source>
</evidence>